<feature type="region of interest" description="Disordered" evidence="1">
    <location>
        <begin position="92"/>
        <end position="114"/>
    </location>
</feature>
<dbReference type="GO" id="GO:0005737">
    <property type="term" value="C:cytoplasm"/>
    <property type="evidence" value="ECO:0007669"/>
    <property type="project" value="TreeGrafter"/>
</dbReference>
<name>A0A9D3QC81_MEGAT</name>
<dbReference type="Gene3D" id="2.30.29.30">
    <property type="entry name" value="Pleckstrin-homology domain (PH domain)/Phosphotyrosine-binding domain (PTB)"/>
    <property type="match status" value="1"/>
</dbReference>
<evidence type="ECO:0000313" key="3">
    <source>
        <dbReference type="Proteomes" id="UP001046870"/>
    </source>
</evidence>
<reference evidence="2" key="1">
    <citation type="submission" date="2021-01" db="EMBL/GenBank/DDBJ databases">
        <authorList>
            <person name="Zahm M."/>
            <person name="Roques C."/>
            <person name="Cabau C."/>
            <person name="Klopp C."/>
            <person name="Donnadieu C."/>
            <person name="Jouanno E."/>
            <person name="Lampietro C."/>
            <person name="Louis A."/>
            <person name="Herpin A."/>
            <person name="Echchiki A."/>
            <person name="Berthelot C."/>
            <person name="Parey E."/>
            <person name="Roest-Crollius H."/>
            <person name="Braasch I."/>
            <person name="Postlethwait J."/>
            <person name="Bobe J."/>
            <person name="Montfort J."/>
            <person name="Bouchez O."/>
            <person name="Begum T."/>
            <person name="Mejri S."/>
            <person name="Adams A."/>
            <person name="Chen W.-J."/>
            <person name="Guiguen Y."/>
        </authorList>
    </citation>
    <scope>NUCLEOTIDE SEQUENCE</scope>
    <source>
        <strain evidence="2">YG-15Mar2019-1</strain>
        <tissue evidence="2">Brain</tissue>
    </source>
</reference>
<dbReference type="GO" id="GO:0007265">
    <property type="term" value="P:Ras protein signal transduction"/>
    <property type="evidence" value="ECO:0007669"/>
    <property type="project" value="TreeGrafter"/>
</dbReference>
<evidence type="ECO:0000256" key="1">
    <source>
        <dbReference type="SAM" id="MobiDB-lite"/>
    </source>
</evidence>
<accession>A0A9D3QC81</accession>
<organism evidence="2 3">
    <name type="scientific">Megalops atlanticus</name>
    <name type="common">Tarpon</name>
    <name type="synonym">Clupea gigantea</name>
    <dbReference type="NCBI Taxonomy" id="7932"/>
    <lineage>
        <taxon>Eukaryota</taxon>
        <taxon>Metazoa</taxon>
        <taxon>Chordata</taxon>
        <taxon>Craniata</taxon>
        <taxon>Vertebrata</taxon>
        <taxon>Euteleostomi</taxon>
        <taxon>Actinopterygii</taxon>
        <taxon>Neopterygii</taxon>
        <taxon>Teleostei</taxon>
        <taxon>Elopiformes</taxon>
        <taxon>Megalopidae</taxon>
        <taxon>Megalops</taxon>
    </lineage>
</organism>
<dbReference type="InterPro" id="IPR050996">
    <property type="entry name" value="Docking_Protein_DOK"/>
</dbReference>
<proteinExistence type="predicted"/>
<gene>
    <name evidence="2" type="ORF">MATL_G00059140</name>
</gene>
<dbReference type="GO" id="GO:0043410">
    <property type="term" value="P:positive regulation of MAPK cascade"/>
    <property type="evidence" value="ECO:0007669"/>
    <property type="project" value="TreeGrafter"/>
</dbReference>
<sequence length="114" mass="12945">MTGNLGPLRHLQPPQAQLIVLQGYRRLEGARRGEAPGEASCHTMDEDIRKKGMLYIQQQRFGKKWKKVWSVIYRESSCSISRMEFFECKDGASNMEKSGQDPPQAGEQEGDQAE</sequence>
<comment type="caution">
    <text evidence="2">The sequence shown here is derived from an EMBL/GenBank/DDBJ whole genome shotgun (WGS) entry which is preliminary data.</text>
</comment>
<dbReference type="InterPro" id="IPR011993">
    <property type="entry name" value="PH-like_dom_sf"/>
</dbReference>
<keyword evidence="3" id="KW-1185">Reference proteome</keyword>
<evidence type="ECO:0000313" key="2">
    <source>
        <dbReference type="EMBL" id="KAG7480700.1"/>
    </source>
</evidence>
<dbReference type="PANTHER" id="PTHR21258:SF14">
    <property type="entry name" value="DOCKING PROTEIN 2"/>
    <property type="match status" value="1"/>
</dbReference>
<dbReference type="GO" id="GO:0007169">
    <property type="term" value="P:cell surface receptor protein tyrosine kinase signaling pathway"/>
    <property type="evidence" value="ECO:0007669"/>
    <property type="project" value="TreeGrafter"/>
</dbReference>
<dbReference type="AlphaFoldDB" id="A0A9D3QC81"/>
<dbReference type="OrthoDB" id="6020914at2759"/>
<protein>
    <submittedName>
        <fullName evidence="2">Uncharacterized protein</fullName>
    </submittedName>
</protein>
<dbReference type="SUPFAM" id="SSF50729">
    <property type="entry name" value="PH domain-like"/>
    <property type="match status" value="1"/>
</dbReference>
<dbReference type="Proteomes" id="UP001046870">
    <property type="component" value="Chromosome 4"/>
</dbReference>
<dbReference type="PANTHER" id="PTHR21258">
    <property type="entry name" value="DOCKING PROTEIN RELATED"/>
    <property type="match status" value="1"/>
</dbReference>
<dbReference type="EMBL" id="JAFDVH010000004">
    <property type="protein sequence ID" value="KAG7480700.1"/>
    <property type="molecule type" value="Genomic_DNA"/>
</dbReference>